<evidence type="ECO:0000313" key="6">
    <source>
        <dbReference type="Proteomes" id="UP001155483"/>
    </source>
</evidence>
<reference evidence="5" key="1">
    <citation type="submission" date="2022-09" db="EMBL/GenBank/DDBJ databases">
        <authorList>
            <person name="Yuan C."/>
            <person name="Ke Z."/>
        </authorList>
    </citation>
    <scope>NUCLEOTIDE SEQUENCE</scope>
    <source>
        <strain evidence="5">LB-8</strain>
    </source>
</reference>
<feature type="active site" description="Proton donor/acceptor" evidence="3">
    <location>
        <position position="169"/>
    </location>
</feature>
<evidence type="ECO:0000256" key="1">
    <source>
        <dbReference type="ARBA" id="ARBA00023235"/>
    </source>
</evidence>
<keyword evidence="1 2" id="KW-0413">Isomerase</keyword>
<dbReference type="GO" id="GO:0016853">
    <property type="term" value="F:isomerase activity"/>
    <property type="evidence" value="ECO:0007669"/>
    <property type="project" value="UniProtKB-KW"/>
</dbReference>
<dbReference type="InterPro" id="IPR050417">
    <property type="entry name" value="Sugar_Epim/Isomerase"/>
</dbReference>
<dbReference type="SUPFAM" id="SSF51658">
    <property type="entry name" value="Xylose isomerase-like"/>
    <property type="match status" value="1"/>
</dbReference>
<accession>A0A9X2XXZ7</accession>
<evidence type="ECO:0000256" key="3">
    <source>
        <dbReference type="PIRSR" id="PIRSR006241-50"/>
    </source>
</evidence>
<feature type="domain" description="Xylose isomerase-like TIM barrel" evidence="4">
    <location>
        <begin position="32"/>
        <end position="271"/>
    </location>
</feature>
<sequence>MATTKYSFNLNYAPHFGMFENLAGKDLFDQLRFMADTGFRSFEDSGRVGENFPRAFGIGMVGQPPELLDKIGETLANLGMEMGTFLLPPTFWPPKATLASGNVEWRALFLEQCHKVVETAKRLNGRYVTVVADTFDYSLPLDIQTANVIEGLRYACDIFEPHGITMVLEPLSDHPSLFLRTSTQAYLLCKAVNRKCCKILFDMYHLQKNEGRLIYHMDQCWDEIGYFQVGDEPGRNEPMTGEINYKNIFKHIAEKSKATNKEFILGMEHHNSLSGEEGEMTVINTYRWCDDFNEKEIAITSEKLLS</sequence>
<dbReference type="RefSeq" id="WP_279297192.1">
    <property type="nucleotide sequence ID" value="NZ_JAOTIF010000007.1"/>
</dbReference>
<dbReference type="Pfam" id="PF01261">
    <property type="entry name" value="AP_endonuc_2"/>
    <property type="match status" value="1"/>
</dbReference>
<evidence type="ECO:0000259" key="4">
    <source>
        <dbReference type="Pfam" id="PF01261"/>
    </source>
</evidence>
<evidence type="ECO:0000256" key="2">
    <source>
        <dbReference type="PIRNR" id="PIRNR006241"/>
    </source>
</evidence>
<evidence type="ECO:0000313" key="5">
    <source>
        <dbReference type="EMBL" id="MCU7549753.1"/>
    </source>
</evidence>
<reference evidence="5" key="2">
    <citation type="submission" date="2023-04" db="EMBL/GenBank/DDBJ databases">
        <title>Paracnuella aquatica gen. nov., sp. nov., a member of the family Chitinophagaceae isolated from a hot spring.</title>
        <authorList>
            <person name="Wang C."/>
        </authorList>
    </citation>
    <scope>NUCLEOTIDE SEQUENCE</scope>
    <source>
        <strain evidence="5">LB-8</strain>
    </source>
</reference>
<protein>
    <submittedName>
        <fullName evidence="5">TIM barrel protein</fullName>
    </submittedName>
</protein>
<comment type="caution">
    <text evidence="5">The sequence shown here is derived from an EMBL/GenBank/DDBJ whole genome shotgun (WGS) entry which is preliminary data.</text>
</comment>
<dbReference type="InterPro" id="IPR026040">
    <property type="entry name" value="HyI-like"/>
</dbReference>
<dbReference type="InterPro" id="IPR013022">
    <property type="entry name" value="Xyl_isomerase-like_TIM-brl"/>
</dbReference>
<gene>
    <name evidence="5" type="ORF">OCK74_11545</name>
</gene>
<dbReference type="PANTHER" id="PTHR43489">
    <property type="entry name" value="ISOMERASE"/>
    <property type="match status" value="1"/>
</dbReference>
<name>A0A9X2XXZ7_9BACT</name>
<comment type="similarity">
    <text evidence="2">Belongs to the hyi family.</text>
</comment>
<feature type="active site" description="Proton donor/acceptor" evidence="3">
    <location>
        <position position="268"/>
    </location>
</feature>
<dbReference type="PIRSF" id="PIRSF006241">
    <property type="entry name" value="HyI"/>
    <property type="match status" value="1"/>
</dbReference>
<proteinExistence type="inferred from homology"/>
<dbReference type="Gene3D" id="3.20.20.150">
    <property type="entry name" value="Divalent-metal-dependent TIM barrel enzymes"/>
    <property type="match status" value="1"/>
</dbReference>
<organism evidence="5 6">
    <name type="scientific">Paraflavisolibacter caeni</name>
    <dbReference type="NCBI Taxonomy" id="2982496"/>
    <lineage>
        <taxon>Bacteria</taxon>
        <taxon>Pseudomonadati</taxon>
        <taxon>Bacteroidota</taxon>
        <taxon>Chitinophagia</taxon>
        <taxon>Chitinophagales</taxon>
        <taxon>Chitinophagaceae</taxon>
        <taxon>Paraflavisolibacter</taxon>
    </lineage>
</organism>
<keyword evidence="6" id="KW-1185">Reference proteome</keyword>
<dbReference type="Proteomes" id="UP001155483">
    <property type="component" value="Unassembled WGS sequence"/>
</dbReference>
<dbReference type="InterPro" id="IPR036237">
    <property type="entry name" value="Xyl_isomerase-like_sf"/>
</dbReference>
<dbReference type="EMBL" id="JAOTIF010000007">
    <property type="protein sequence ID" value="MCU7549753.1"/>
    <property type="molecule type" value="Genomic_DNA"/>
</dbReference>
<dbReference type="AlphaFoldDB" id="A0A9X2XXZ7"/>